<dbReference type="InterPro" id="IPR041698">
    <property type="entry name" value="Methyltransf_25"/>
</dbReference>
<dbReference type="SUPFAM" id="SSF53335">
    <property type="entry name" value="S-adenosyl-L-methionine-dependent methyltransferases"/>
    <property type="match status" value="1"/>
</dbReference>
<sequence length="199" mass="21751">MSWRKALFNTMYRVGRPIWDTPVPDEIRALADGPNALPPGKALDVGCGTSGNVAYLARHGWQATGVDFSAAAIKKAEATAAEVSGASFIEGDVTKLTAQGITGPFDLIIDNGCYHTLPDDGKQALARELAAVAKPGALLVMWEGIRMRPNEIAERFSTNFTIEHTASKTFVGKRFGRRFTIDNARWYQLRRKASVDRPN</sequence>
<protein>
    <recommendedName>
        <fullName evidence="2">Methyltransferase domain-containing protein</fullName>
    </recommendedName>
</protein>
<evidence type="ECO:0000313" key="3">
    <source>
        <dbReference type="EMBL" id="OSC38459.1"/>
    </source>
</evidence>
<dbReference type="InterPro" id="IPR029063">
    <property type="entry name" value="SAM-dependent_MTases_sf"/>
</dbReference>
<dbReference type="EMBL" id="NCXP01000037">
    <property type="protein sequence ID" value="OSC38459.1"/>
    <property type="molecule type" value="Genomic_DNA"/>
</dbReference>
<dbReference type="AlphaFoldDB" id="A0A1X2LQ92"/>
<gene>
    <name evidence="3" type="ORF">B8W66_20295</name>
</gene>
<proteinExistence type="predicted"/>
<evidence type="ECO:0000259" key="2">
    <source>
        <dbReference type="Pfam" id="PF13649"/>
    </source>
</evidence>
<dbReference type="RefSeq" id="WP_085327054.1">
    <property type="nucleotide sequence ID" value="NZ_NCXP01000037.1"/>
</dbReference>
<dbReference type="Proteomes" id="UP000193247">
    <property type="component" value="Unassembled WGS sequence"/>
</dbReference>
<name>A0A1X2LQ92_9MYCO</name>
<dbReference type="CDD" id="cd02440">
    <property type="entry name" value="AdoMet_MTases"/>
    <property type="match status" value="1"/>
</dbReference>
<reference evidence="3 4" key="1">
    <citation type="submission" date="2017-04" db="EMBL/GenBank/DDBJ databases">
        <title>The new phylogeny of genus Mycobacterium.</title>
        <authorList>
            <person name="Tortoli E."/>
            <person name="Trovato A."/>
            <person name="Cirillo D.M."/>
        </authorList>
    </citation>
    <scope>NUCLEOTIDE SEQUENCE [LARGE SCALE GENOMIC DNA]</scope>
    <source>
        <strain evidence="3 4">TBL 1200985</strain>
    </source>
</reference>
<dbReference type="OrthoDB" id="9786503at2"/>
<keyword evidence="1" id="KW-0808">Transferase</keyword>
<organism evidence="3 4">
    <name type="scientific">Mycobacterium decipiens</name>
    <dbReference type="NCBI Taxonomy" id="1430326"/>
    <lineage>
        <taxon>Bacteria</taxon>
        <taxon>Bacillati</taxon>
        <taxon>Actinomycetota</taxon>
        <taxon>Actinomycetes</taxon>
        <taxon>Mycobacteriales</taxon>
        <taxon>Mycobacteriaceae</taxon>
        <taxon>Mycobacterium</taxon>
    </lineage>
</organism>
<evidence type="ECO:0000256" key="1">
    <source>
        <dbReference type="ARBA" id="ARBA00022679"/>
    </source>
</evidence>
<evidence type="ECO:0000313" key="4">
    <source>
        <dbReference type="Proteomes" id="UP000193247"/>
    </source>
</evidence>
<dbReference type="GO" id="GO:0016740">
    <property type="term" value="F:transferase activity"/>
    <property type="evidence" value="ECO:0007669"/>
    <property type="project" value="UniProtKB-KW"/>
</dbReference>
<accession>A0A1X2LQ92</accession>
<feature type="domain" description="Methyltransferase" evidence="2">
    <location>
        <begin position="43"/>
        <end position="136"/>
    </location>
</feature>
<dbReference type="Pfam" id="PF13649">
    <property type="entry name" value="Methyltransf_25"/>
    <property type="match status" value="1"/>
</dbReference>
<keyword evidence="4" id="KW-1185">Reference proteome</keyword>
<dbReference type="Gene3D" id="3.40.50.150">
    <property type="entry name" value="Vaccinia Virus protein VP39"/>
    <property type="match status" value="1"/>
</dbReference>
<comment type="caution">
    <text evidence="3">The sequence shown here is derived from an EMBL/GenBank/DDBJ whole genome shotgun (WGS) entry which is preliminary data.</text>
</comment>
<dbReference type="PANTHER" id="PTHR43861">
    <property type="entry name" value="TRANS-ACONITATE 2-METHYLTRANSFERASE-RELATED"/>
    <property type="match status" value="1"/>
</dbReference>
<dbReference type="STRING" id="1430326.B8W66_20295"/>